<dbReference type="Pfam" id="PF03762">
    <property type="entry name" value="VOMI"/>
    <property type="match status" value="3"/>
</dbReference>
<dbReference type="AlphaFoldDB" id="A0A8J2RW73"/>
<dbReference type="PANTHER" id="PTHR18841:SF0">
    <property type="entry name" value="VITELLINE MEMBRANE OUTER LAYER 1 HOMOLOG A-RELATED"/>
    <property type="match status" value="1"/>
</dbReference>
<dbReference type="Gene3D" id="2.100.10.20">
    <property type="entry name" value="Vitelline membrane outer layer protein I (VOMI)"/>
    <property type="match status" value="3"/>
</dbReference>
<dbReference type="OrthoDB" id="6329319at2759"/>
<dbReference type="EMBL" id="CAKKLH010000292">
    <property type="protein sequence ID" value="CAH0109573.1"/>
    <property type="molecule type" value="Genomic_DNA"/>
</dbReference>
<dbReference type="InterPro" id="IPR005515">
    <property type="entry name" value="VOMI"/>
</dbReference>
<dbReference type="GO" id="GO:0005615">
    <property type="term" value="C:extracellular space"/>
    <property type="evidence" value="ECO:0007669"/>
    <property type="project" value="TreeGrafter"/>
</dbReference>
<dbReference type="PANTHER" id="PTHR18841">
    <property type="entry name" value="VITELLINE MEMBRANE OUTER LAYER PROTEIN I-RELATED"/>
    <property type="match status" value="1"/>
</dbReference>
<evidence type="ECO:0008006" key="3">
    <source>
        <dbReference type="Google" id="ProtNLM"/>
    </source>
</evidence>
<name>A0A8J2RW73_9CRUS</name>
<comment type="caution">
    <text evidence="1">The sequence shown here is derived from an EMBL/GenBank/DDBJ whole genome shotgun (WGS) entry which is preliminary data.</text>
</comment>
<proteinExistence type="predicted"/>
<evidence type="ECO:0000313" key="2">
    <source>
        <dbReference type="Proteomes" id="UP000789390"/>
    </source>
</evidence>
<dbReference type="Proteomes" id="UP000789390">
    <property type="component" value="Unassembled WGS sequence"/>
</dbReference>
<dbReference type="SUPFAM" id="SSF51092">
    <property type="entry name" value="Vitelline membrane outer protein-I (VMO-I)"/>
    <property type="match status" value="3"/>
</dbReference>
<keyword evidence="2" id="KW-1185">Reference proteome</keyword>
<evidence type="ECO:0000313" key="1">
    <source>
        <dbReference type="EMBL" id="CAH0109573.1"/>
    </source>
</evidence>
<sequence>MGITWQSPLGKGKHGDCQTFNQLGNMQTRNHALPDASNKTPLLRGNQSGLAASVGPSQVILFIDNLKLDHLMNFVAIPAVFCCFLMSTATATFWGDWGKVEYCPDGKWVDGFSLKTESNQGGGDDTALNGIALRCSDGSWIYSTIGPQGNWFEGGNFICQSGELTSCQLRVEPQQGNGDDTTANNLNCKCSSGETLNGDGTSWGEWNEWTKTCDNGICALQTRVQKPQGDGDDTGLNDVKFICCHIPAGILGDWGKVEFCPNEEYAVGFKLKTQQPQGVGDDTALNGIALKCADGKWITSTVGPWGEWGKEFMCPNGTRITQCQLRVEPDEGDGDDTAANNLNCKCSNGETLFGEGTNWGSWNGWTSTCDKGICALQSRVEKPHENGDDTALNDPEKIRHCAYIIINHGKIDDGNCLLFNNGDGYGNLYWGDWGKVEYCPNDGKAMGFTLLTERSQGNGDDTALNAIALKCTSGSRIYSTARPYLRKLG</sequence>
<reference evidence="1" key="1">
    <citation type="submission" date="2021-11" db="EMBL/GenBank/DDBJ databases">
        <authorList>
            <person name="Schell T."/>
        </authorList>
    </citation>
    <scope>NUCLEOTIDE SEQUENCE</scope>
    <source>
        <strain evidence="1">M5</strain>
    </source>
</reference>
<dbReference type="InterPro" id="IPR036706">
    <property type="entry name" value="VOMI_sf"/>
</dbReference>
<organism evidence="1 2">
    <name type="scientific">Daphnia galeata</name>
    <dbReference type="NCBI Taxonomy" id="27404"/>
    <lineage>
        <taxon>Eukaryota</taxon>
        <taxon>Metazoa</taxon>
        <taxon>Ecdysozoa</taxon>
        <taxon>Arthropoda</taxon>
        <taxon>Crustacea</taxon>
        <taxon>Branchiopoda</taxon>
        <taxon>Diplostraca</taxon>
        <taxon>Cladocera</taxon>
        <taxon>Anomopoda</taxon>
        <taxon>Daphniidae</taxon>
        <taxon>Daphnia</taxon>
    </lineage>
</organism>
<protein>
    <recommendedName>
        <fullName evidence="3">Vitelline membrane outer layer protein 1</fullName>
    </recommendedName>
</protein>
<gene>
    <name evidence="1" type="ORF">DGAL_LOCUS13054</name>
</gene>
<accession>A0A8J2RW73</accession>